<evidence type="ECO:0000313" key="1">
    <source>
        <dbReference type="EMBL" id="MFC4639909.1"/>
    </source>
</evidence>
<dbReference type="Proteomes" id="UP001595952">
    <property type="component" value="Unassembled WGS sequence"/>
</dbReference>
<organism evidence="1 2">
    <name type="scientific">Deinococcus hohokamensis</name>
    <dbReference type="NCBI Taxonomy" id="309883"/>
    <lineage>
        <taxon>Bacteria</taxon>
        <taxon>Thermotogati</taxon>
        <taxon>Deinococcota</taxon>
        <taxon>Deinococci</taxon>
        <taxon>Deinococcales</taxon>
        <taxon>Deinococcaceae</taxon>
        <taxon>Deinococcus</taxon>
    </lineage>
</organism>
<proteinExistence type="predicted"/>
<accession>A0ABV9ICK9</accession>
<name>A0ABV9ICK9_9DEIO</name>
<gene>
    <name evidence="1" type="ORF">ACFO0D_16405</name>
</gene>
<sequence>MWSGNSGQPAFLLGTAVHREWQHLGAGTGRVRETVTSARFRGADWLQVDFAPHPASFSAAGVFQVTAAALLTPG</sequence>
<reference evidence="2" key="1">
    <citation type="journal article" date="2019" name="Int. J. Syst. Evol. Microbiol.">
        <title>The Global Catalogue of Microorganisms (GCM) 10K type strain sequencing project: providing services to taxonomists for standard genome sequencing and annotation.</title>
        <authorList>
            <consortium name="The Broad Institute Genomics Platform"/>
            <consortium name="The Broad Institute Genome Sequencing Center for Infectious Disease"/>
            <person name="Wu L."/>
            <person name="Ma J."/>
        </authorList>
    </citation>
    <scope>NUCLEOTIDE SEQUENCE [LARGE SCALE GENOMIC DNA]</scope>
    <source>
        <strain evidence="2">CCUG 55995</strain>
    </source>
</reference>
<protein>
    <submittedName>
        <fullName evidence="1">Uncharacterized protein</fullName>
    </submittedName>
</protein>
<dbReference type="RefSeq" id="WP_380062898.1">
    <property type="nucleotide sequence ID" value="NZ_JBHSEI010000011.1"/>
</dbReference>
<dbReference type="EMBL" id="JBHSEI010000011">
    <property type="protein sequence ID" value="MFC4639909.1"/>
    <property type="molecule type" value="Genomic_DNA"/>
</dbReference>
<evidence type="ECO:0000313" key="2">
    <source>
        <dbReference type="Proteomes" id="UP001595952"/>
    </source>
</evidence>
<keyword evidence="2" id="KW-1185">Reference proteome</keyword>
<comment type="caution">
    <text evidence="1">The sequence shown here is derived from an EMBL/GenBank/DDBJ whole genome shotgun (WGS) entry which is preliminary data.</text>
</comment>